<sequence length="351" mass="37311">MKLSKAVLITALLVCAAVFLCGCTTTPGETTPATTPATTAPAAISGVVTVFNAGSLTAPFEDLEKQFEAKYPGTDVQLVAGGSTKIVKDITELDKSADVLASADYTLIPDLMIPDAADWYVTFAKNQMVLCYTNESKYADEITAENWYEILGKSDVAWAFSDPNLDPCGYRSPMVIQLAEAHYGDDQIFERVVMANSNITVTEENGVFTIHAKSPEPKAPLQVRPKSVELVQMLESGGLDYAWEYRSVAAQNNLKFIELPEAIDLSSVKYADDYATVQIDTEGGMMTGKPIVYGATVPKNAGNPDAGLAFVKLLIGAEGQAAMDGQGQPPIVPAGGYGNVPTALKSLTASS</sequence>
<proteinExistence type="inferred from homology"/>
<dbReference type="Gene3D" id="3.40.190.10">
    <property type="entry name" value="Periplasmic binding protein-like II"/>
    <property type="match status" value="2"/>
</dbReference>
<keyword evidence="3" id="KW-1185">Reference proteome</keyword>
<dbReference type="NCBIfam" id="TIGR03730">
    <property type="entry name" value="tungstate_WtpA"/>
    <property type="match status" value="1"/>
</dbReference>
<evidence type="ECO:0000256" key="1">
    <source>
        <dbReference type="ARBA" id="ARBA00009438"/>
    </source>
</evidence>
<dbReference type="HOGENOM" id="CLU_055936_0_0_2"/>
<dbReference type="CDD" id="cd13540">
    <property type="entry name" value="PBP2_ModA_WtpA"/>
    <property type="match status" value="1"/>
</dbReference>
<dbReference type="PANTHER" id="PTHR30632:SF16">
    <property type="entry name" value="MOLYBDATE_TUNGSTATE-BINDING PROTEIN WTPA"/>
    <property type="match status" value="1"/>
</dbReference>
<name>J1L444_9EURY</name>
<dbReference type="SUPFAM" id="SSF53850">
    <property type="entry name" value="Periplasmic binding protein-like II"/>
    <property type="match status" value="1"/>
</dbReference>
<dbReference type="PANTHER" id="PTHR30632">
    <property type="entry name" value="MOLYBDATE-BINDING PERIPLASMIC PROTEIN"/>
    <property type="match status" value="1"/>
</dbReference>
<dbReference type="AlphaFoldDB" id="J1L444"/>
<comment type="similarity">
    <text evidence="1">Belongs to the bacterial solute-binding protein 1 family. WtpA subfamily.</text>
</comment>
<dbReference type="PATRIC" id="fig|28892.9.peg.2053"/>
<dbReference type="GO" id="GO:0030973">
    <property type="term" value="F:molybdate ion binding"/>
    <property type="evidence" value="ECO:0007669"/>
    <property type="project" value="TreeGrafter"/>
</dbReference>
<dbReference type="EMBL" id="CM001555">
    <property type="protein sequence ID" value="EJG07837.1"/>
    <property type="molecule type" value="Genomic_DNA"/>
</dbReference>
<dbReference type="InterPro" id="IPR050682">
    <property type="entry name" value="ModA/WtpA"/>
</dbReference>
<dbReference type="Proteomes" id="UP000005095">
    <property type="component" value="Chromosome"/>
</dbReference>
<organism evidence="2 3">
    <name type="scientific">Methanofollis liminatans DSM 4140</name>
    <dbReference type="NCBI Taxonomy" id="28892"/>
    <lineage>
        <taxon>Archaea</taxon>
        <taxon>Methanobacteriati</taxon>
        <taxon>Methanobacteriota</taxon>
        <taxon>Stenosarchaea group</taxon>
        <taxon>Methanomicrobia</taxon>
        <taxon>Methanomicrobiales</taxon>
        <taxon>Methanomicrobiaceae</taxon>
        <taxon>Methanofollis</taxon>
    </lineage>
</organism>
<evidence type="ECO:0000313" key="3">
    <source>
        <dbReference type="Proteomes" id="UP000005095"/>
    </source>
</evidence>
<protein>
    <submittedName>
        <fullName evidence="2">Tungstate ABC transporter binding protein WtpA</fullName>
    </submittedName>
</protein>
<dbReference type="InterPro" id="IPR022498">
    <property type="entry name" value="ABC_trnspt_W-bd_WtpA"/>
</dbReference>
<accession>J1L444</accession>
<dbReference type="STRING" id="28892.Metli_1893"/>
<dbReference type="NCBIfam" id="NF003196">
    <property type="entry name" value="PRK04168.1"/>
    <property type="match status" value="1"/>
</dbReference>
<dbReference type="OrthoDB" id="7820at2157"/>
<evidence type="ECO:0000313" key="2">
    <source>
        <dbReference type="EMBL" id="EJG07837.1"/>
    </source>
</evidence>
<dbReference type="PROSITE" id="PS51257">
    <property type="entry name" value="PROKAR_LIPOPROTEIN"/>
    <property type="match status" value="1"/>
</dbReference>
<dbReference type="Pfam" id="PF13531">
    <property type="entry name" value="SBP_bac_11"/>
    <property type="match status" value="1"/>
</dbReference>
<dbReference type="GO" id="GO:0015689">
    <property type="term" value="P:molybdate ion transport"/>
    <property type="evidence" value="ECO:0007669"/>
    <property type="project" value="TreeGrafter"/>
</dbReference>
<gene>
    <name evidence="2" type="ORF">Metli_1893</name>
</gene>
<dbReference type="RefSeq" id="WP_004039799.1">
    <property type="nucleotide sequence ID" value="NZ_CM001555.1"/>
</dbReference>
<dbReference type="GO" id="GO:1901359">
    <property type="term" value="F:tungstate binding"/>
    <property type="evidence" value="ECO:0007669"/>
    <property type="project" value="InterPro"/>
</dbReference>
<reference evidence="2 3" key="1">
    <citation type="submission" date="2011-08" db="EMBL/GenBank/DDBJ databases">
        <title>The complete genome of Methanofollis liminatans DSM 4140.</title>
        <authorList>
            <consortium name="US DOE Joint Genome Institute (JGI-PGF)"/>
            <person name="Lucas S."/>
            <person name="Han J."/>
            <person name="Lapidus A."/>
            <person name="Bruce D."/>
            <person name="Goodwin L."/>
            <person name="Pitluck S."/>
            <person name="Peters L."/>
            <person name="Kyrpides N."/>
            <person name="Mavromatis K."/>
            <person name="Ivanova N."/>
            <person name="Mikhailova N."/>
            <person name="Lu M."/>
            <person name="Detter J.C."/>
            <person name="Tapia R."/>
            <person name="Han C."/>
            <person name="Land M."/>
            <person name="Hauser L."/>
            <person name="Markowitz V."/>
            <person name="Cheng J.-F."/>
            <person name="Hugenholtz P."/>
            <person name="Woyke T."/>
            <person name="Wu D."/>
            <person name="Spring S."/>
            <person name="Schuler E."/>
            <person name="Brambilla E."/>
            <person name="Klenk H.-P."/>
            <person name="Eisen J.A."/>
        </authorList>
    </citation>
    <scope>NUCLEOTIDE SEQUENCE [LARGE SCALE GENOMIC DNA]</scope>
    <source>
        <strain evidence="2 3">DSM 4140</strain>
    </source>
</reference>